<evidence type="ECO:0000259" key="5">
    <source>
        <dbReference type="PROSITE" id="PS50017"/>
    </source>
</evidence>
<dbReference type="InterPro" id="IPR036028">
    <property type="entry name" value="SH3-like_dom_sf"/>
</dbReference>
<dbReference type="InterPro" id="IPR011029">
    <property type="entry name" value="DEATH-like_dom_sf"/>
</dbReference>
<dbReference type="SMART" id="SM00368">
    <property type="entry name" value="LRR_RI"/>
    <property type="match status" value="3"/>
</dbReference>
<sequence length="804" mass="91038">MILEQLIDVLNLLKRCDFPQTRWHELGLTLGLHKNTLDNIKRDSNTTYEYLIECLSQWLSRADNVDSKGGATFDSLSDALKSMNENAAADKLDQEKRKAKAIDIFSTHHPLLSQSLSDPVNVAIMLQREGIITGQVLASVESASPSVPNQREVLLAAIIVAIQSKYSLLQTFASVLCKFTGNVKLGTVIQRDNDKVFNDAAQVISDDEAQESSEFSSSDSNKSIPSVAPLYIPQYKSEDFDVLYAKFAKMFSNVRKVISQSPPPLEELKTFIEDFNFDLEAELSLIKNQESVMRLIRKNCSLINIVILEAVVEHFEIHNAQIYIYDYKREIKEFCRNLSVDLCLNEPFDVVRTSPPLKCETATYVLGWEATEHKLKDVTDIVSKSSGKFVKLINIKSTQSITITCSFPHSLTEALIIKLSDNLELLKKNDLMELTVGYCTIWKKQKIQEIQESLEEEVQEIKEQDKDHDKVNKPIAKSVFIARYGYYVIDSVDISFSEGEWLEIYRKDDSFYWKGRSLVSGDEGDIPSSCVYSMLESLQLLEFILSVEEVSLPILQKIRNDSSSNDKKASYFLKTINDDPIMISALRQDKEQHDKGVTGSVDWGFDRVSLTSPSPVQCNEVISSINNNFKEILLHSSSTNSTITILSSTKLSTLNLRTVRRFEIWLTPLTNDCIQYLCILITNNRTIQELDINGHSISDRGVSNICQALEHSSTLTSLDLYHNPLITSTSGQALSHLLLNNSSLVELNLTETSLSAESILLILQSLSNNKNIRILKLDERHEETCINTYPNYHLIQDRVDWWGY</sequence>
<dbReference type="Gene3D" id="1.10.533.10">
    <property type="entry name" value="Death Domain, Fas"/>
    <property type="match status" value="1"/>
</dbReference>
<evidence type="ECO:0000259" key="4">
    <source>
        <dbReference type="PROSITE" id="PS50002"/>
    </source>
</evidence>
<dbReference type="InterPro" id="IPR032675">
    <property type="entry name" value="LRR_dom_sf"/>
</dbReference>
<feature type="domain" description="SH3" evidence="4">
    <location>
        <begin position="475"/>
        <end position="536"/>
    </location>
</feature>
<evidence type="ECO:0000256" key="1">
    <source>
        <dbReference type="ARBA" id="ARBA00022443"/>
    </source>
</evidence>
<evidence type="ECO:0008006" key="7">
    <source>
        <dbReference type="Google" id="ProtNLM"/>
    </source>
</evidence>
<evidence type="ECO:0000313" key="6">
    <source>
        <dbReference type="EnsemblMetazoa" id="Aqu2.1.25810_001"/>
    </source>
</evidence>
<dbReference type="Pfam" id="PF13516">
    <property type="entry name" value="LRR_6"/>
    <property type="match status" value="2"/>
</dbReference>
<evidence type="ECO:0000256" key="2">
    <source>
        <dbReference type="ARBA" id="ARBA00022737"/>
    </source>
</evidence>
<dbReference type="SUPFAM" id="SSF52047">
    <property type="entry name" value="RNI-like"/>
    <property type="match status" value="1"/>
</dbReference>
<dbReference type="InterPro" id="IPR052201">
    <property type="entry name" value="LRR-containing_regulator"/>
</dbReference>
<dbReference type="Gene3D" id="3.80.10.10">
    <property type="entry name" value="Ribonuclease Inhibitor"/>
    <property type="match status" value="1"/>
</dbReference>
<dbReference type="PANTHER" id="PTHR24111:SF0">
    <property type="entry name" value="LEUCINE-RICH REPEAT-CONTAINING PROTEIN"/>
    <property type="match status" value="1"/>
</dbReference>
<dbReference type="CDD" id="cd01670">
    <property type="entry name" value="Death"/>
    <property type="match status" value="1"/>
</dbReference>
<keyword evidence="1 3" id="KW-0728">SH3 domain</keyword>
<proteinExistence type="predicted"/>
<dbReference type="SMART" id="SM00326">
    <property type="entry name" value="SH3"/>
    <property type="match status" value="1"/>
</dbReference>
<dbReference type="Gene3D" id="2.30.30.40">
    <property type="entry name" value="SH3 Domains"/>
    <property type="match status" value="1"/>
</dbReference>
<dbReference type="PROSITE" id="PS50017">
    <property type="entry name" value="DEATH_DOMAIN"/>
    <property type="match status" value="1"/>
</dbReference>
<dbReference type="InParanoid" id="A0A1X7UDT7"/>
<keyword evidence="2" id="KW-0677">Repeat</keyword>
<protein>
    <recommendedName>
        <fullName evidence="7">SH3 domain-containing protein</fullName>
    </recommendedName>
</protein>
<dbReference type="Pfam" id="PF00531">
    <property type="entry name" value="Death"/>
    <property type="match status" value="1"/>
</dbReference>
<dbReference type="SUPFAM" id="SSF50044">
    <property type="entry name" value="SH3-domain"/>
    <property type="match status" value="1"/>
</dbReference>
<dbReference type="EnsemblMetazoa" id="Aqu2.1.25810_001">
    <property type="protein sequence ID" value="Aqu2.1.25810_001"/>
    <property type="gene ID" value="Aqu2.1.25810"/>
</dbReference>
<dbReference type="InterPro" id="IPR001452">
    <property type="entry name" value="SH3_domain"/>
</dbReference>
<dbReference type="PANTHER" id="PTHR24111">
    <property type="entry name" value="LEUCINE-RICH REPEAT-CONTAINING PROTEIN 34"/>
    <property type="match status" value="1"/>
</dbReference>
<feature type="domain" description="Death" evidence="5">
    <location>
        <begin position="22"/>
        <end position="96"/>
    </location>
</feature>
<reference evidence="6" key="1">
    <citation type="submission" date="2017-05" db="UniProtKB">
        <authorList>
            <consortium name="EnsemblMetazoa"/>
        </authorList>
    </citation>
    <scope>IDENTIFICATION</scope>
</reference>
<dbReference type="AlphaFoldDB" id="A0A1X7UDT7"/>
<dbReference type="GO" id="GO:0007165">
    <property type="term" value="P:signal transduction"/>
    <property type="evidence" value="ECO:0007669"/>
    <property type="project" value="InterPro"/>
</dbReference>
<dbReference type="OrthoDB" id="535509at2759"/>
<dbReference type="SUPFAM" id="SSF47986">
    <property type="entry name" value="DEATH domain"/>
    <property type="match status" value="1"/>
</dbReference>
<dbReference type="InterPro" id="IPR000488">
    <property type="entry name" value="Death_dom"/>
</dbReference>
<dbReference type="InterPro" id="IPR001611">
    <property type="entry name" value="Leu-rich_rpt"/>
</dbReference>
<organism evidence="6">
    <name type="scientific">Amphimedon queenslandica</name>
    <name type="common">Sponge</name>
    <dbReference type="NCBI Taxonomy" id="400682"/>
    <lineage>
        <taxon>Eukaryota</taxon>
        <taxon>Metazoa</taxon>
        <taxon>Porifera</taxon>
        <taxon>Demospongiae</taxon>
        <taxon>Heteroscleromorpha</taxon>
        <taxon>Haplosclerida</taxon>
        <taxon>Niphatidae</taxon>
        <taxon>Amphimedon</taxon>
    </lineage>
</organism>
<dbReference type="PROSITE" id="PS50002">
    <property type="entry name" value="SH3"/>
    <property type="match status" value="1"/>
</dbReference>
<evidence type="ECO:0000256" key="3">
    <source>
        <dbReference type="PROSITE-ProRule" id="PRU00192"/>
    </source>
</evidence>
<name>A0A1X7UDT7_AMPQE</name>
<accession>A0A1X7UDT7</accession>